<proteinExistence type="predicted"/>
<accession>A0AAG5DWB9</accession>
<dbReference type="AlphaFoldDB" id="A0AAG5DWB9"/>
<dbReference type="Proteomes" id="UP000075880">
    <property type="component" value="Unassembled WGS sequence"/>
</dbReference>
<name>A0AAG5DWB9_ANOAO</name>
<reference evidence="1" key="1">
    <citation type="submission" date="2024-04" db="UniProtKB">
        <authorList>
            <consortium name="EnsemblMetazoa"/>
        </authorList>
    </citation>
    <scope>IDENTIFICATION</scope>
    <source>
        <strain evidence="1">EBRO</strain>
    </source>
</reference>
<dbReference type="EnsemblMetazoa" id="ENSAATROPT017695">
    <property type="protein sequence ID" value="ENSAATROPP015647"/>
    <property type="gene ID" value="ENSAATROPG014452"/>
</dbReference>
<evidence type="ECO:0000313" key="1">
    <source>
        <dbReference type="EnsemblMetazoa" id="ENSAATROPP015647"/>
    </source>
</evidence>
<organism evidence="1 2">
    <name type="scientific">Anopheles atroparvus</name>
    <name type="common">European mosquito</name>
    <dbReference type="NCBI Taxonomy" id="41427"/>
    <lineage>
        <taxon>Eukaryota</taxon>
        <taxon>Metazoa</taxon>
        <taxon>Ecdysozoa</taxon>
        <taxon>Arthropoda</taxon>
        <taxon>Hexapoda</taxon>
        <taxon>Insecta</taxon>
        <taxon>Pterygota</taxon>
        <taxon>Neoptera</taxon>
        <taxon>Endopterygota</taxon>
        <taxon>Diptera</taxon>
        <taxon>Nematocera</taxon>
        <taxon>Culicoidea</taxon>
        <taxon>Culicidae</taxon>
        <taxon>Anophelinae</taxon>
        <taxon>Anopheles</taxon>
    </lineage>
</organism>
<dbReference type="InterPro" id="IPR031734">
    <property type="entry name" value="MBF2"/>
</dbReference>
<dbReference type="Pfam" id="PF15868">
    <property type="entry name" value="MBF2"/>
    <property type="match status" value="1"/>
</dbReference>
<sequence>TRQAVQLLLTVIASSVDGDVHISIEAVPDIDAFRRANPEHIVAPLQSHLAKGATGRQQIVYTLGSRAAGDRLVGLASDNMAWATPQNVKLELQYPTAGVGAYLSYVEVVVSQSSANGRGYVVSGGVGQRAVHLVIEAYDTVYFNYAAGIYGF</sequence>
<evidence type="ECO:0000313" key="2">
    <source>
        <dbReference type="Proteomes" id="UP000075880"/>
    </source>
</evidence>
<protein>
    <submittedName>
        <fullName evidence="1">Uncharacterized protein</fullName>
    </submittedName>
</protein>
<keyword evidence="2" id="KW-1185">Reference proteome</keyword>